<feature type="region of interest" description="Disordered" evidence="1">
    <location>
        <begin position="198"/>
        <end position="228"/>
    </location>
</feature>
<gene>
    <name evidence="2" type="ORF">GRJ2_000461400</name>
</gene>
<keyword evidence="3" id="KW-1185">Reference proteome</keyword>
<evidence type="ECO:0000313" key="2">
    <source>
        <dbReference type="EMBL" id="GAB0179961.1"/>
    </source>
</evidence>
<organism evidence="2 3">
    <name type="scientific">Grus japonensis</name>
    <name type="common">Japanese crane</name>
    <name type="synonym">Red-crowned crane</name>
    <dbReference type="NCBI Taxonomy" id="30415"/>
    <lineage>
        <taxon>Eukaryota</taxon>
        <taxon>Metazoa</taxon>
        <taxon>Chordata</taxon>
        <taxon>Craniata</taxon>
        <taxon>Vertebrata</taxon>
        <taxon>Euteleostomi</taxon>
        <taxon>Archelosauria</taxon>
        <taxon>Archosauria</taxon>
        <taxon>Dinosauria</taxon>
        <taxon>Saurischia</taxon>
        <taxon>Theropoda</taxon>
        <taxon>Coelurosauria</taxon>
        <taxon>Aves</taxon>
        <taxon>Neognathae</taxon>
        <taxon>Neoaves</taxon>
        <taxon>Gruiformes</taxon>
        <taxon>Gruidae</taxon>
        <taxon>Grus</taxon>
    </lineage>
</organism>
<name>A0ABC9W496_GRUJA</name>
<dbReference type="GO" id="GO:0004860">
    <property type="term" value="F:protein kinase inhibitor activity"/>
    <property type="evidence" value="ECO:0007669"/>
    <property type="project" value="UniProtKB-KW"/>
</dbReference>
<evidence type="ECO:0000313" key="3">
    <source>
        <dbReference type="Proteomes" id="UP001623348"/>
    </source>
</evidence>
<keyword evidence="2" id="KW-0649">Protein kinase inhibitor</keyword>
<accession>A0ABC9W496</accession>
<dbReference type="EMBL" id="BAAFJT010000001">
    <property type="protein sequence ID" value="GAB0179961.1"/>
    <property type="molecule type" value="Genomic_DNA"/>
</dbReference>
<dbReference type="Proteomes" id="UP001623348">
    <property type="component" value="Unassembled WGS sequence"/>
</dbReference>
<evidence type="ECO:0000256" key="1">
    <source>
        <dbReference type="SAM" id="MobiDB-lite"/>
    </source>
</evidence>
<reference evidence="2 3" key="1">
    <citation type="submission" date="2024-06" db="EMBL/GenBank/DDBJ databases">
        <title>The draft genome of Grus japonensis, version 3.</title>
        <authorList>
            <person name="Nabeshima K."/>
            <person name="Suzuki S."/>
            <person name="Onuma M."/>
        </authorList>
    </citation>
    <scope>NUCLEOTIDE SEQUENCE [LARGE SCALE GENOMIC DNA]</scope>
    <source>
        <strain evidence="2 3">451A</strain>
    </source>
</reference>
<proteinExistence type="predicted"/>
<sequence length="228" mass="25332">MMKGLEHLIYEAEGAGTVQPGEEKAWGDLINVYKYLCKEDAEDGVRLFSVVPSDRTRGNGHKLKHRRIHLNIQRFLLEGPQGGEMGKKESDEVQQMPRPPEPGEKQSHAPRLQTDSLGSNFVKKDLGVLVANKLSMSQQCDLAAKRVNSFLGCMRKSVAKQVEGGDSFPLLSTSETYLECWVELWPLQYKRDKDMLLKGQKDDEGTGTSDVQGDAERAGTAQPGEVKT</sequence>
<comment type="caution">
    <text evidence="2">The sequence shown here is derived from an EMBL/GenBank/DDBJ whole genome shotgun (WGS) entry which is preliminary data.</text>
</comment>
<protein>
    <submittedName>
        <fullName evidence="2">cAMP-dependent protein kinase inhibitor alpha</fullName>
    </submittedName>
</protein>
<dbReference type="AlphaFoldDB" id="A0ABC9W496"/>
<feature type="region of interest" description="Disordered" evidence="1">
    <location>
        <begin position="79"/>
        <end position="115"/>
    </location>
</feature>